<dbReference type="Gene3D" id="1.10.357.10">
    <property type="entry name" value="Tetracycline Repressor, domain 2"/>
    <property type="match status" value="1"/>
</dbReference>
<keyword evidence="1 2" id="KW-0238">DNA-binding</keyword>
<dbReference type="Pfam" id="PF00440">
    <property type="entry name" value="TetR_N"/>
    <property type="match status" value="1"/>
</dbReference>
<dbReference type="PROSITE" id="PS50977">
    <property type="entry name" value="HTH_TETR_2"/>
    <property type="match status" value="1"/>
</dbReference>
<dbReference type="EMBL" id="JBHSXX010000001">
    <property type="protein sequence ID" value="MFC6867775.1"/>
    <property type="molecule type" value="Genomic_DNA"/>
</dbReference>
<evidence type="ECO:0000256" key="2">
    <source>
        <dbReference type="PROSITE-ProRule" id="PRU00335"/>
    </source>
</evidence>
<accession>A0ABW2BXG7</accession>
<sequence length="200" mass="21570">MTATGESASTERARGARERVLDAAERRATEVGMAKLRVGHVAELAGVSRQTVYNEFGDKFGLAEAVAVRVTDRLVDAIEVELARHRSLPDAVASGMALALRVAAEQPLVQLTLARKDDDDMIALLTTDAAAVIDAATRRLVEIGVKLWPEMLLGDLLLIADLATRMTISHLVCITESPEEAAAKLATWVKALLISRGYRI</sequence>
<proteinExistence type="predicted"/>
<evidence type="ECO:0000313" key="4">
    <source>
        <dbReference type="EMBL" id="MFC6867775.1"/>
    </source>
</evidence>
<evidence type="ECO:0000256" key="1">
    <source>
        <dbReference type="ARBA" id="ARBA00023125"/>
    </source>
</evidence>
<dbReference type="InterPro" id="IPR040611">
    <property type="entry name" value="AlkX_C"/>
</dbReference>
<dbReference type="InterPro" id="IPR001647">
    <property type="entry name" value="HTH_TetR"/>
</dbReference>
<dbReference type="InterPro" id="IPR009057">
    <property type="entry name" value="Homeodomain-like_sf"/>
</dbReference>
<feature type="DNA-binding region" description="H-T-H motif" evidence="2">
    <location>
        <begin position="37"/>
        <end position="56"/>
    </location>
</feature>
<name>A0ABW2BXG7_9PSEU</name>
<dbReference type="PRINTS" id="PR00455">
    <property type="entry name" value="HTHTETR"/>
</dbReference>
<dbReference type="RefSeq" id="WP_345400319.1">
    <property type="nucleotide sequence ID" value="NZ_BAABLA010000099.1"/>
</dbReference>
<evidence type="ECO:0000313" key="5">
    <source>
        <dbReference type="Proteomes" id="UP001596337"/>
    </source>
</evidence>
<dbReference type="Pfam" id="PF18556">
    <property type="entry name" value="TetR_C_35"/>
    <property type="match status" value="1"/>
</dbReference>
<organism evidence="4 5">
    <name type="scientific">Haloechinothrix salitolerans</name>
    <dbReference type="NCBI Taxonomy" id="926830"/>
    <lineage>
        <taxon>Bacteria</taxon>
        <taxon>Bacillati</taxon>
        <taxon>Actinomycetota</taxon>
        <taxon>Actinomycetes</taxon>
        <taxon>Pseudonocardiales</taxon>
        <taxon>Pseudonocardiaceae</taxon>
        <taxon>Haloechinothrix</taxon>
    </lineage>
</organism>
<evidence type="ECO:0000259" key="3">
    <source>
        <dbReference type="PROSITE" id="PS50977"/>
    </source>
</evidence>
<dbReference type="Proteomes" id="UP001596337">
    <property type="component" value="Unassembled WGS sequence"/>
</dbReference>
<comment type="caution">
    <text evidence="4">The sequence shown here is derived from an EMBL/GenBank/DDBJ whole genome shotgun (WGS) entry which is preliminary data.</text>
</comment>
<keyword evidence="5" id="KW-1185">Reference proteome</keyword>
<feature type="domain" description="HTH tetR-type" evidence="3">
    <location>
        <begin position="14"/>
        <end position="74"/>
    </location>
</feature>
<reference evidence="5" key="1">
    <citation type="journal article" date="2019" name="Int. J. Syst. Evol. Microbiol.">
        <title>The Global Catalogue of Microorganisms (GCM) 10K type strain sequencing project: providing services to taxonomists for standard genome sequencing and annotation.</title>
        <authorList>
            <consortium name="The Broad Institute Genomics Platform"/>
            <consortium name="The Broad Institute Genome Sequencing Center for Infectious Disease"/>
            <person name="Wu L."/>
            <person name="Ma J."/>
        </authorList>
    </citation>
    <scope>NUCLEOTIDE SEQUENCE [LARGE SCALE GENOMIC DNA]</scope>
    <source>
        <strain evidence="5">KCTC 32255</strain>
    </source>
</reference>
<protein>
    <submittedName>
        <fullName evidence="4">TetR family transcriptional regulator</fullName>
    </submittedName>
</protein>
<dbReference type="SUPFAM" id="SSF46689">
    <property type="entry name" value="Homeodomain-like"/>
    <property type="match status" value="1"/>
</dbReference>
<gene>
    <name evidence="4" type="ORF">ACFQGD_11515</name>
</gene>